<accession>E2BZF9</accession>
<dbReference type="InParanoid" id="E2BZF9"/>
<dbReference type="Proteomes" id="UP000008237">
    <property type="component" value="Unassembled WGS sequence"/>
</dbReference>
<name>E2BZF9_HARSA</name>
<organism evidence="3">
    <name type="scientific">Harpegnathos saltator</name>
    <name type="common">Jerdon's jumping ant</name>
    <dbReference type="NCBI Taxonomy" id="610380"/>
    <lineage>
        <taxon>Eukaryota</taxon>
        <taxon>Metazoa</taxon>
        <taxon>Ecdysozoa</taxon>
        <taxon>Arthropoda</taxon>
        <taxon>Hexapoda</taxon>
        <taxon>Insecta</taxon>
        <taxon>Pterygota</taxon>
        <taxon>Neoptera</taxon>
        <taxon>Endopterygota</taxon>
        <taxon>Hymenoptera</taxon>
        <taxon>Apocrita</taxon>
        <taxon>Aculeata</taxon>
        <taxon>Formicoidea</taxon>
        <taxon>Formicidae</taxon>
        <taxon>Ponerinae</taxon>
        <taxon>Ponerini</taxon>
        <taxon>Harpegnathos</taxon>
    </lineage>
</organism>
<sequence>MTAAAPQRGNLQDGVSRSRKHTHLWGHSAVLSRASEGSAARRSSGISSGNSSAMSIRPTSGLMSLSPTGRLDALREKKTQWRRAKGFLRRATAPRGMTRQRHHLAFDGKRDSLNGIGITISLSTVLPCY</sequence>
<evidence type="ECO:0000256" key="1">
    <source>
        <dbReference type="SAM" id="MobiDB-lite"/>
    </source>
</evidence>
<protein>
    <submittedName>
        <fullName evidence="2">Uncharacterized protein</fullName>
    </submittedName>
</protein>
<dbReference type="AlphaFoldDB" id="E2BZF9"/>
<dbReference type="EMBL" id="GL451607">
    <property type="protein sequence ID" value="EFN78923.1"/>
    <property type="molecule type" value="Genomic_DNA"/>
</dbReference>
<evidence type="ECO:0000313" key="2">
    <source>
        <dbReference type="EMBL" id="EFN78923.1"/>
    </source>
</evidence>
<proteinExistence type="predicted"/>
<keyword evidence="3" id="KW-1185">Reference proteome</keyword>
<evidence type="ECO:0000313" key="3">
    <source>
        <dbReference type="Proteomes" id="UP000008237"/>
    </source>
</evidence>
<feature type="compositionally biased region" description="Low complexity" evidence="1">
    <location>
        <begin position="32"/>
        <end position="57"/>
    </location>
</feature>
<reference evidence="2 3" key="1">
    <citation type="journal article" date="2010" name="Science">
        <title>Genomic comparison of the ants Camponotus floridanus and Harpegnathos saltator.</title>
        <authorList>
            <person name="Bonasio R."/>
            <person name="Zhang G."/>
            <person name="Ye C."/>
            <person name="Mutti N.S."/>
            <person name="Fang X."/>
            <person name="Qin N."/>
            <person name="Donahue G."/>
            <person name="Yang P."/>
            <person name="Li Q."/>
            <person name="Li C."/>
            <person name="Zhang P."/>
            <person name="Huang Z."/>
            <person name="Berger S.L."/>
            <person name="Reinberg D."/>
            <person name="Wang J."/>
            <person name="Liebig J."/>
        </authorList>
    </citation>
    <scope>NUCLEOTIDE SEQUENCE [LARGE SCALE GENOMIC DNA]</scope>
    <source>
        <strain evidence="2 3">R22 G/1</strain>
    </source>
</reference>
<feature type="region of interest" description="Disordered" evidence="1">
    <location>
        <begin position="1"/>
        <end position="69"/>
    </location>
</feature>
<gene>
    <name evidence="2" type="ORF">EAI_13064</name>
</gene>